<dbReference type="Proteomes" id="UP000276103">
    <property type="component" value="Unassembled WGS sequence"/>
</dbReference>
<keyword evidence="4" id="KW-1185">Reference proteome</keyword>
<comment type="caution">
    <text evidence="3">The sequence shown here is derived from an EMBL/GenBank/DDBJ whole genome shotgun (WGS) entry which is preliminary data.</text>
</comment>
<dbReference type="RefSeq" id="WP_127055121.1">
    <property type="nucleotide sequence ID" value="NZ_RSCM01000011.1"/>
</dbReference>
<proteinExistence type="predicted"/>
<keyword evidence="1" id="KW-0378">Hydrolase</keyword>
<feature type="domain" description="Chitin-binding type-3" evidence="2">
    <location>
        <begin position="166"/>
        <end position="208"/>
    </location>
</feature>
<dbReference type="CDD" id="cd12214">
    <property type="entry name" value="ChiA1_BD"/>
    <property type="match status" value="1"/>
</dbReference>
<reference evidence="3 4" key="1">
    <citation type="journal article" date="2019" name="Genome Biol. Evol.">
        <title>Day and night: Metabolic profiles and evolutionary relationships of six axenic non-marine cyanobacteria.</title>
        <authorList>
            <person name="Will S.E."/>
            <person name="Henke P."/>
            <person name="Boedeker C."/>
            <person name="Huang S."/>
            <person name="Brinkmann H."/>
            <person name="Rohde M."/>
            <person name="Jarek M."/>
            <person name="Friedl T."/>
            <person name="Seufert S."/>
            <person name="Schumacher M."/>
            <person name="Overmann J."/>
            <person name="Neumann-Schaal M."/>
            <person name="Petersen J."/>
        </authorList>
    </citation>
    <scope>NUCLEOTIDE SEQUENCE [LARGE SCALE GENOMIC DNA]</scope>
    <source>
        <strain evidence="3 4">SAG 1403-4b</strain>
    </source>
</reference>
<protein>
    <recommendedName>
        <fullName evidence="2">Chitin-binding type-3 domain-containing protein</fullName>
    </recommendedName>
</protein>
<dbReference type="GO" id="GO:0030246">
    <property type="term" value="F:carbohydrate binding"/>
    <property type="evidence" value="ECO:0007669"/>
    <property type="project" value="InterPro"/>
</dbReference>
<organism evidence="3 4">
    <name type="scientific">Trichormus variabilis SAG 1403-4b</name>
    <dbReference type="NCBI Taxonomy" id="447716"/>
    <lineage>
        <taxon>Bacteria</taxon>
        <taxon>Bacillati</taxon>
        <taxon>Cyanobacteriota</taxon>
        <taxon>Cyanophyceae</taxon>
        <taxon>Nostocales</taxon>
        <taxon>Nostocaceae</taxon>
        <taxon>Trichormus</taxon>
    </lineage>
</organism>
<evidence type="ECO:0000259" key="2">
    <source>
        <dbReference type="Pfam" id="PF02839"/>
    </source>
</evidence>
<accession>A0A433UMF8</accession>
<evidence type="ECO:0000313" key="3">
    <source>
        <dbReference type="EMBL" id="RUS95028.1"/>
    </source>
</evidence>
<dbReference type="EMBL" id="RSCM01000011">
    <property type="protein sequence ID" value="RUS95028.1"/>
    <property type="molecule type" value="Genomic_DNA"/>
</dbReference>
<dbReference type="GO" id="GO:0005576">
    <property type="term" value="C:extracellular region"/>
    <property type="evidence" value="ECO:0007669"/>
    <property type="project" value="InterPro"/>
</dbReference>
<dbReference type="GO" id="GO:0005975">
    <property type="term" value="P:carbohydrate metabolic process"/>
    <property type="evidence" value="ECO:0007669"/>
    <property type="project" value="InterPro"/>
</dbReference>
<dbReference type="OrthoDB" id="518256at2"/>
<dbReference type="SUPFAM" id="SSF51055">
    <property type="entry name" value="Carbohydrate binding domain"/>
    <property type="match status" value="1"/>
</dbReference>
<sequence>MLDFFKTLPNWAKGILFLSFSIIVAALIMSKDTSSNDPPGQPGHPSKTETKYKQVSLTVKNPQKEPLDHVKVEFNFTGAPPSKFTDSNGYVQINIPERNDIKIYLSKKGYKTRDYILNLLADPDSNKEIELEQEPESVLPVPETPNTVLETPPGKKIVTDEPVPLWKIKTPYKVNDIVEFEGKKYKCIQAHTSDSFDWTPSNVPALWEHIIASLLGGIVENDG</sequence>
<dbReference type="Pfam" id="PF02839">
    <property type="entry name" value="CBM_5_12"/>
    <property type="match status" value="1"/>
</dbReference>
<dbReference type="GO" id="GO:0004553">
    <property type="term" value="F:hydrolase activity, hydrolyzing O-glycosyl compounds"/>
    <property type="evidence" value="ECO:0007669"/>
    <property type="project" value="InterPro"/>
</dbReference>
<dbReference type="AlphaFoldDB" id="A0A433UMF8"/>
<dbReference type="InterPro" id="IPR003610">
    <property type="entry name" value="CBM5/12"/>
</dbReference>
<dbReference type="Gene3D" id="2.60.40.1120">
    <property type="entry name" value="Carboxypeptidase-like, regulatory domain"/>
    <property type="match status" value="1"/>
</dbReference>
<dbReference type="Gene3D" id="2.10.10.20">
    <property type="entry name" value="Carbohydrate-binding module superfamily 5/12"/>
    <property type="match status" value="1"/>
</dbReference>
<gene>
    <name evidence="3" type="ORF">DSM107003_32280</name>
</gene>
<evidence type="ECO:0000313" key="4">
    <source>
        <dbReference type="Proteomes" id="UP000276103"/>
    </source>
</evidence>
<evidence type="ECO:0000256" key="1">
    <source>
        <dbReference type="ARBA" id="ARBA00022801"/>
    </source>
</evidence>
<name>A0A433UMF8_ANAVA</name>
<dbReference type="InterPro" id="IPR036573">
    <property type="entry name" value="CBM_sf_5/12"/>
</dbReference>